<dbReference type="Proteomes" id="UP000784294">
    <property type="component" value="Unassembled WGS sequence"/>
</dbReference>
<evidence type="ECO:0000256" key="1">
    <source>
        <dbReference type="ARBA" id="ARBA00004141"/>
    </source>
</evidence>
<dbReference type="EMBL" id="CAAALY010065883">
    <property type="protein sequence ID" value="VEL24103.1"/>
    <property type="molecule type" value="Genomic_DNA"/>
</dbReference>
<reference evidence="7" key="1">
    <citation type="submission" date="2018-11" db="EMBL/GenBank/DDBJ databases">
        <authorList>
            <consortium name="Pathogen Informatics"/>
        </authorList>
    </citation>
    <scope>NUCLEOTIDE SEQUENCE</scope>
</reference>
<keyword evidence="8" id="KW-1185">Reference proteome</keyword>
<dbReference type="OrthoDB" id="6255993at2759"/>
<evidence type="ECO:0000256" key="5">
    <source>
        <dbReference type="ARBA" id="ARBA00023136"/>
    </source>
</evidence>
<sequence>MNTGLHKEMIKTFKSFTDVSPLKHIGLISNPRAYMQAMGVLELILGTTLIVGSKTYRRVACLGLMTLMALACYSHFALSDYNGVGSSLFLRQMIVPCGYFGLLIWLYVSIDRLRRRKLKET</sequence>
<accession>A0A3S5BH58</accession>
<evidence type="ECO:0000313" key="7">
    <source>
        <dbReference type="EMBL" id="VEL24103.1"/>
    </source>
</evidence>
<comment type="similarity">
    <text evidence="2">Belongs to the DoxX family.</text>
</comment>
<comment type="caution">
    <text evidence="7">The sequence shown here is derived from an EMBL/GenBank/DDBJ whole genome shotgun (WGS) entry which is preliminary data.</text>
</comment>
<comment type="subcellular location">
    <subcellularLocation>
        <location evidence="1">Membrane</location>
        <topology evidence="1">Multi-pass membrane protein</topology>
    </subcellularLocation>
</comment>
<dbReference type="PANTHER" id="PTHR13163:SF2">
    <property type="entry name" value="TRANSMEMBRANE PROTEIN 35B"/>
    <property type="match status" value="1"/>
</dbReference>
<evidence type="ECO:0000256" key="6">
    <source>
        <dbReference type="SAM" id="Phobius"/>
    </source>
</evidence>
<evidence type="ECO:0008006" key="9">
    <source>
        <dbReference type="Google" id="ProtNLM"/>
    </source>
</evidence>
<organism evidence="7 8">
    <name type="scientific">Protopolystoma xenopodis</name>
    <dbReference type="NCBI Taxonomy" id="117903"/>
    <lineage>
        <taxon>Eukaryota</taxon>
        <taxon>Metazoa</taxon>
        <taxon>Spiralia</taxon>
        <taxon>Lophotrochozoa</taxon>
        <taxon>Platyhelminthes</taxon>
        <taxon>Monogenea</taxon>
        <taxon>Polyopisthocotylea</taxon>
        <taxon>Polystomatidea</taxon>
        <taxon>Polystomatidae</taxon>
        <taxon>Protopolystoma</taxon>
    </lineage>
</organism>
<dbReference type="InterPro" id="IPR032808">
    <property type="entry name" value="DoxX"/>
</dbReference>
<feature type="transmembrane region" description="Helical" evidence="6">
    <location>
        <begin position="33"/>
        <end position="52"/>
    </location>
</feature>
<proteinExistence type="inferred from homology"/>
<gene>
    <name evidence="7" type="ORF">PXEA_LOCUS17543</name>
</gene>
<evidence type="ECO:0000256" key="2">
    <source>
        <dbReference type="ARBA" id="ARBA00006679"/>
    </source>
</evidence>
<dbReference type="AlphaFoldDB" id="A0A3S5BH58"/>
<protein>
    <recommendedName>
        <fullName evidence="9">Transmembrane protein 35A</fullName>
    </recommendedName>
</protein>
<keyword evidence="4 6" id="KW-1133">Transmembrane helix</keyword>
<dbReference type="InterPro" id="IPR040399">
    <property type="entry name" value="TMEM35A/B"/>
</dbReference>
<evidence type="ECO:0000256" key="4">
    <source>
        <dbReference type="ARBA" id="ARBA00022989"/>
    </source>
</evidence>
<keyword evidence="3 6" id="KW-0812">Transmembrane</keyword>
<feature type="transmembrane region" description="Helical" evidence="6">
    <location>
        <begin position="88"/>
        <end position="108"/>
    </location>
</feature>
<dbReference type="PANTHER" id="PTHR13163">
    <property type="entry name" value="SPINAL CORD EXPRESSION PROTEIN 4"/>
    <property type="match status" value="1"/>
</dbReference>
<evidence type="ECO:0000313" key="8">
    <source>
        <dbReference type="Proteomes" id="UP000784294"/>
    </source>
</evidence>
<dbReference type="Pfam" id="PF13564">
    <property type="entry name" value="DoxX_2"/>
    <property type="match status" value="1"/>
</dbReference>
<evidence type="ECO:0000256" key="3">
    <source>
        <dbReference type="ARBA" id="ARBA00022692"/>
    </source>
</evidence>
<name>A0A3S5BH58_9PLAT</name>
<dbReference type="GO" id="GO:0016020">
    <property type="term" value="C:membrane"/>
    <property type="evidence" value="ECO:0007669"/>
    <property type="project" value="UniProtKB-SubCell"/>
</dbReference>
<keyword evidence="5 6" id="KW-0472">Membrane</keyword>
<feature type="transmembrane region" description="Helical" evidence="6">
    <location>
        <begin position="59"/>
        <end position="76"/>
    </location>
</feature>